<reference evidence="6" key="2">
    <citation type="journal article" date="2021" name="PeerJ">
        <title>Extensive microbial diversity within the chicken gut microbiome revealed by metagenomics and culture.</title>
        <authorList>
            <person name="Gilroy R."/>
            <person name="Ravi A."/>
            <person name="Getino M."/>
            <person name="Pursley I."/>
            <person name="Horton D.L."/>
            <person name="Alikhan N.F."/>
            <person name="Baker D."/>
            <person name="Gharbi K."/>
            <person name="Hall N."/>
            <person name="Watson M."/>
            <person name="Adriaenssens E.M."/>
            <person name="Foster-Nyarko E."/>
            <person name="Jarju S."/>
            <person name="Secka A."/>
            <person name="Antonio M."/>
            <person name="Oren A."/>
            <person name="Chaudhuri R.R."/>
            <person name="La Ragione R."/>
            <person name="Hildebrand F."/>
            <person name="Pallen M.J."/>
        </authorList>
    </citation>
    <scope>NUCLEOTIDE SEQUENCE</scope>
    <source>
        <strain evidence="6">ChiSxjej1B13-7958</strain>
    </source>
</reference>
<dbReference type="Gene3D" id="2.40.30.10">
    <property type="entry name" value="Translation factors"/>
    <property type="match status" value="1"/>
</dbReference>
<dbReference type="SUPFAM" id="SSF51905">
    <property type="entry name" value="FAD/NAD(P)-binding domain"/>
    <property type="match status" value="1"/>
</dbReference>
<evidence type="ECO:0000313" key="7">
    <source>
        <dbReference type="Proteomes" id="UP000824242"/>
    </source>
</evidence>
<evidence type="ECO:0000313" key="6">
    <source>
        <dbReference type="EMBL" id="HIR47270.1"/>
    </source>
</evidence>
<dbReference type="Gene3D" id="1.10.8.260">
    <property type="entry name" value="HI0933 insert domain-like"/>
    <property type="match status" value="1"/>
</dbReference>
<dbReference type="InterPro" id="IPR057661">
    <property type="entry name" value="RsdA/BaiN/AoA(So)_Rossmann"/>
</dbReference>
<evidence type="ECO:0000256" key="1">
    <source>
        <dbReference type="ARBA" id="ARBA00001974"/>
    </source>
</evidence>
<dbReference type="EMBL" id="DVGZ01000067">
    <property type="protein sequence ID" value="HIR47270.1"/>
    <property type="molecule type" value="Genomic_DNA"/>
</dbReference>
<feature type="domain" description="RsdA/BaiN/AoA(So)-like insert" evidence="5">
    <location>
        <begin position="190"/>
        <end position="351"/>
    </location>
</feature>
<evidence type="ECO:0000259" key="4">
    <source>
        <dbReference type="Pfam" id="PF03486"/>
    </source>
</evidence>
<gene>
    <name evidence="6" type="ORF">IAB89_06375</name>
</gene>
<dbReference type="PANTHER" id="PTHR42887">
    <property type="entry name" value="OS12G0638800 PROTEIN"/>
    <property type="match status" value="1"/>
</dbReference>
<comment type="cofactor">
    <cofactor evidence="1">
        <name>FAD</name>
        <dbReference type="ChEBI" id="CHEBI:57692"/>
    </cofactor>
</comment>
<proteinExistence type="predicted"/>
<name>A0A9D1ANH5_9FIRM</name>
<dbReference type="InterPro" id="IPR055178">
    <property type="entry name" value="RsdA/BaiN/AoA(So)-like_dom"/>
</dbReference>
<dbReference type="PANTHER" id="PTHR42887:SF2">
    <property type="entry name" value="OS12G0638800 PROTEIN"/>
    <property type="match status" value="1"/>
</dbReference>
<keyword evidence="2" id="KW-0285">Flavoprotein</keyword>
<dbReference type="Proteomes" id="UP000824242">
    <property type="component" value="Unassembled WGS sequence"/>
</dbReference>
<evidence type="ECO:0000256" key="2">
    <source>
        <dbReference type="ARBA" id="ARBA00022630"/>
    </source>
</evidence>
<accession>A0A9D1ANH5</accession>
<dbReference type="InterPro" id="IPR004792">
    <property type="entry name" value="BaiN-like"/>
</dbReference>
<dbReference type="SUPFAM" id="SSF160996">
    <property type="entry name" value="HI0933 insert domain-like"/>
    <property type="match status" value="1"/>
</dbReference>
<dbReference type="NCBIfam" id="TIGR00275">
    <property type="entry name" value="aminoacetone oxidase family FAD-binding enzyme"/>
    <property type="match status" value="1"/>
</dbReference>
<dbReference type="InterPro" id="IPR023166">
    <property type="entry name" value="BaiN-like_dom_sf"/>
</dbReference>
<protein>
    <submittedName>
        <fullName evidence="6">Aminoacetone oxidase family FAD-binding enzyme</fullName>
    </submittedName>
</protein>
<dbReference type="Gene3D" id="3.50.50.60">
    <property type="entry name" value="FAD/NAD(P)-binding domain"/>
    <property type="match status" value="1"/>
</dbReference>
<feature type="domain" description="RsdA/BaiN/AoA(So)-like Rossmann fold-like" evidence="4">
    <location>
        <begin position="8"/>
        <end position="404"/>
    </location>
</feature>
<dbReference type="InterPro" id="IPR036188">
    <property type="entry name" value="FAD/NAD-bd_sf"/>
</dbReference>
<comment type="caution">
    <text evidence="6">The sequence shown here is derived from an EMBL/GenBank/DDBJ whole genome shotgun (WGS) entry which is preliminary data.</text>
</comment>
<organism evidence="6 7">
    <name type="scientific">Candidatus Caccousia avicola</name>
    <dbReference type="NCBI Taxonomy" id="2840721"/>
    <lineage>
        <taxon>Bacteria</taxon>
        <taxon>Bacillati</taxon>
        <taxon>Bacillota</taxon>
        <taxon>Clostridia</taxon>
        <taxon>Eubacteriales</taxon>
        <taxon>Oscillospiraceae</taxon>
        <taxon>Oscillospiraceae incertae sedis</taxon>
        <taxon>Candidatus Caccousia</taxon>
    </lineage>
</organism>
<keyword evidence="3" id="KW-0274">FAD</keyword>
<dbReference type="Pfam" id="PF22780">
    <property type="entry name" value="HI0933_like_1st"/>
    <property type="match status" value="1"/>
</dbReference>
<evidence type="ECO:0000259" key="5">
    <source>
        <dbReference type="Pfam" id="PF22780"/>
    </source>
</evidence>
<dbReference type="Pfam" id="PF03486">
    <property type="entry name" value="HI0933_like"/>
    <property type="match status" value="1"/>
</dbReference>
<sequence>MGAQRYEFAIVGAGASGLMAAGETVQAGSTIVLEAKQKPGKKLLATGNGRCNLGNRGVSPTHYHGDVERASRVLERFSPEKLEQFWRKNGLLCRELDEGRLYPYGMQAASVLECLLRRVVERGGEVRCDFPVEEIRREQGFLTLSGPCGRVRARRVILACGGMASPSLGGGELGYRLAKSLGHQITPLFPSLVQLTAPPARVKPLKGARSLAEISLWTGSHGVASAKGEVQFTGEGLSGICVFEVSRAYGELSEKERKTAELSICLMPEYGPGDLYAFLRTAASSPLLPAQELLDGLLNRLVAREVLKSAVRRLPAYAREYKPAELSAIAARVRDFRFPVTGTAGWQAAQVTAGGVPLSEVDISTLESRLCSGVYLTGELLNLDGDCGGYNLHWAWATGLLAGRSAGMAANPGTRWDFRL</sequence>
<reference evidence="6" key="1">
    <citation type="submission" date="2020-10" db="EMBL/GenBank/DDBJ databases">
        <authorList>
            <person name="Gilroy R."/>
        </authorList>
    </citation>
    <scope>NUCLEOTIDE SEQUENCE</scope>
    <source>
        <strain evidence="6">ChiSxjej1B13-7958</strain>
    </source>
</reference>
<evidence type="ECO:0000256" key="3">
    <source>
        <dbReference type="ARBA" id="ARBA00022827"/>
    </source>
</evidence>
<dbReference type="AlphaFoldDB" id="A0A9D1ANH5"/>